<keyword evidence="2" id="KW-0812">Transmembrane</keyword>
<feature type="transmembrane region" description="Helical" evidence="2">
    <location>
        <begin position="172"/>
        <end position="194"/>
    </location>
</feature>
<feature type="transmembrane region" description="Helical" evidence="2">
    <location>
        <begin position="131"/>
        <end position="152"/>
    </location>
</feature>
<gene>
    <name evidence="3" type="ORF">P170DRAFT_343735</name>
</gene>
<feature type="transmembrane region" description="Helical" evidence="2">
    <location>
        <begin position="241"/>
        <end position="262"/>
    </location>
</feature>
<keyword evidence="2" id="KW-0472">Membrane</keyword>
<protein>
    <recommendedName>
        <fullName evidence="5">TLC domain-containing protein</fullName>
    </recommendedName>
</protein>
<dbReference type="RefSeq" id="XP_024709286.1">
    <property type="nucleotide sequence ID" value="XM_024843419.1"/>
</dbReference>
<feature type="compositionally biased region" description="Basic and acidic residues" evidence="1">
    <location>
        <begin position="312"/>
        <end position="321"/>
    </location>
</feature>
<feature type="transmembrane region" description="Helical" evidence="2">
    <location>
        <begin position="107"/>
        <end position="124"/>
    </location>
</feature>
<feature type="transmembrane region" description="Helical" evidence="2">
    <location>
        <begin position="20"/>
        <end position="38"/>
    </location>
</feature>
<dbReference type="AlphaFoldDB" id="A0A2I2GM82"/>
<comment type="caution">
    <text evidence="3">The sequence shown here is derived from an EMBL/GenBank/DDBJ whole genome shotgun (WGS) entry which is preliminary data.</text>
</comment>
<evidence type="ECO:0000256" key="1">
    <source>
        <dbReference type="SAM" id="MobiDB-lite"/>
    </source>
</evidence>
<proteinExistence type="predicted"/>
<evidence type="ECO:0000313" key="3">
    <source>
        <dbReference type="EMBL" id="PLB53984.1"/>
    </source>
</evidence>
<evidence type="ECO:0000256" key="2">
    <source>
        <dbReference type="SAM" id="Phobius"/>
    </source>
</evidence>
<evidence type="ECO:0008006" key="5">
    <source>
        <dbReference type="Google" id="ProtNLM"/>
    </source>
</evidence>
<dbReference type="Proteomes" id="UP000234275">
    <property type="component" value="Unassembled WGS sequence"/>
</dbReference>
<evidence type="ECO:0000313" key="4">
    <source>
        <dbReference type="Proteomes" id="UP000234275"/>
    </source>
</evidence>
<feature type="transmembrane region" description="Helical" evidence="2">
    <location>
        <begin position="206"/>
        <end position="229"/>
    </location>
</feature>
<organism evidence="3 4">
    <name type="scientific">Aspergillus steynii IBT 23096</name>
    <dbReference type="NCBI Taxonomy" id="1392250"/>
    <lineage>
        <taxon>Eukaryota</taxon>
        <taxon>Fungi</taxon>
        <taxon>Dikarya</taxon>
        <taxon>Ascomycota</taxon>
        <taxon>Pezizomycotina</taxon>
        <taxon>Eurotiomycetes</taxon>
        <taxon>Eurotiomycetidae</taxon>
        <taxon>Eurotiales</taxon>
        <taxon>Aspergillaceae</taxon>
        <taxon>Aspergillus</taxon>
        <taxon>Aspergillus subgen. Circumdati</taxon>
    </lineage>
</organism>
<dbReference type="OrthoDB" id="10010954at2759"/>
<keyword evidence="2" id="KW-1133">Transmembrane helix</keyword>
<name>A0A2I2GM82_9EURO</name>
<feature type="region of interest" description="Disordered" evidence="1">
    <location>
        <begin position="291"/>
        <end position="321"/>
    </location>
</feature>
<reference evidence="3 4" key="1">
    <citation type="submission" date="2016-12" db="EMBL/GenBank/DDBJ databases">
        <title>The genomes of Aspergillus section Nigri reveals drivers in fungal speciation.</title>
        <authorList>
            <consortium name="DOE Joint Genome Institute"/>
            <person name="Vesth T.C."/>
            <person name="Nybo J."/>
            <person name="Theobald S."/>
            <person name="Brandl J."/>
            <person name="Frisvad J.C."/>
            <person name="Nielsen K.F."/>
            <person name="Lyhne E.K."/>
            <person name="Kogle M.E."/>
            <person name="Kuo A."/>
            <person name="Riley R."/>
            <person name="Clum A."/>
            <person name="Nolan M."/>
            <person name="Lipzen A."/>
            <person name="Salamov A."/>
            <person name="Henrissat B."/>
            <person name="Wiebenga A."/>
            <person name="De Vries R.P."/>
            <person name="Grigoriev I.V."/>
            <person name="Mortensen U.H."/>
            <person name="Andersen M.R."/>
            <person name="Baker S.E."/>
        </authorList>
    </citation>
    <scope>NUCLEOTIDE SEQUENCE [LARGE SCALE GENOMIC DNA]</scope>
    <source>
        <strain evidence="3 4">IBT 23096</strain>
    </source>
</reference>
<dbReference type="VEuPathDB" id="FungiDB:P170DRAFT_343735"/>
<keyword evidence="4" id="KW-1185">Reference proteome</keyword>
<feature type="transmembrane region" description="Helical" evidence="2">
    <location>
        <begin position="66"/>
        <end position="87"/>
    </location>
</feature>
<accession>A0A2I2GM82</accession>
<dbReference type="GeneID" id="36551119"/>
<dbReference type="EMBL" id="MSFO01000001">
    <property type="protein sequence ID" value="PLB53984.1"/>
    <property type="molecule type" value="Genomic_DNA"/>
</dbReference>
<sequence>MAPKIIYLENETLSFLLPRGSLILCSCTLAIVLLSNVLERWLLAKLYQIIWKDLSLGRNERRRRSFTYFHIGVTIMLILVLFGAYPVFDFLVGHARVSSTLHRNVTYGDYMFVLSHVYSAYYIFEVCFRTRFASAISIAHHIGLLIVIQTTLTLFGDLRKYPEAILEFYMCMVWGSFDVVVELPLYTFMIIWRVKANDHHLLSRMAYACCVWVLLGATVETAVTIWLLKSSWHRWGTSCRILLPLVFSLWICTQLYGAFRIFGMAQSKARLASTRSGITEDCDREIAEATGYRKSHSSEAHDQVTQFQESTNPERQRFPML</sequence>